<protein>
    <recommendedName>
        <fullName evidence="5">Extracellular membrane protein CFEM domain-containing protein</fullName>
    </recommendedName>
</protein>
<organism evidence="3 4">
    <name type="scientific">Lophiostoma macrostomum CBS 122681</name>
    <dbReference type="NCBI Taxonomy" id="1314788"/>
    <lineage>
        <taxon>Eukaryota</taxon>
        <taxon>Fungi</taxon>
        <taxon>Dikarya</taxon>
        <taxon>Ascomycota</taxon>
        <taxon>Pezizomycotina</taxon>
        <taxon>Dothideomycetes</taxon>
        <taxon>Pleosporomycetidae</taxon>
        <taxon>Pleosporales</taxon>
        <taxon>Lophiostomataceae</taxon>
        <taxon>Lophiostoma</taxon>
    </lineage>
</organism>
<evidence type="ECO:0000313" key="4">
    <source>
        <dbReference type="Proteomes" id="UP000799324"/>
    </source>
</evidence>
<proteinExistence type="predicted"/>
<feature type="chain" id="PRO_5025589306" description="Extracellular membrane protein CFEM domain-containing protein" evidence="2">
    <location>
        <begin position="20"/>
        <end position="186"/>
    </location>
</feature>
<evidence type="ECO:0000256" key="1">
    <source>
        <dbReference type="SAM" id="MobiDB-lite"/>
    </source>
</evidence>
<dbReference type="AlphaFoldDB" id="A0A6A6TFW2"/>
<reference evidence="3" key="1">
    <citation type="journal article" date="2020" name="Stud. Mycol.">
        <title>101 Dothideomycetes genomes: a test case for predicting lifestyles and emergence of pathogens.</title>
        <authorList>
            <person name="Haridas S."/>
            <person name="Albert R."/>
            <person name="Binder M."/>
            <person name="Bloem J."/>
            <person name="Labutti K."/>
            <person name="Salamov A."/>
            <person name="Andreopoulos B."/>
            <person name="Baker S."/>
            <person name="Barry K."/>
            <person name="Bills G."/>
            <person name="Bluhm B."/>
            <person name="Cannon C."/>
            <person name="Castanera R."/>
            <person name="Culley D."/>
            <person name="Daum C."/>
            <person name="Ezra D."/>
            <person name="Gonzalez J."/>
            <person name="Henrissat B."/>
            <person name="Kuo A."/>
            <person name="Liang C."/>
            <person name="Lipzen A."/>
            <person name="Lutzoni F."/>
            <person name="Magnuson J."/>
            <person name="Mondo S."/>
            <person name="Nolan M."/>
            <person name="Ohm R."/>
            <person name="Pangilinan J."/>
            <person name="Park H.-J."/>
            <person name="Ramirez L."/>
            <person name="Alfaro M."/>
            <person name="Sun H."/>
            <person name="Tritt A."/>
            <person name="Yoshinaga Y."/>
            <person name="Zwiers L.-H."/>
            <person name="Turgeon B."/>
            <person name="Goodwin S."/>
            <person name="Spatafora J."/>
            <person name="Crous P."/>
            <person name="Grigoriev I."/>
        </authorList>
    </citation>
    <scope>NUCLEOTIDE SEQUENCE</scope>
    <source>
        <strain evidence="3">CBS 122681</strain>
    </source>
</reference>
<feature type="region of interest" description="Disordered" evidence="1">
    <location>
        <begin position="121"/>
        <end position="154"/>
    </location>
</feature>
<accession>A0A6A6TFW2</accession>
<name>A0A6A6TFW2_9PLEO</name>
<keyword evidence="4" id="KW-1185">Reference proteome</keyword>
<dbReference type="Proteomes" id="UP000799324">
    <property type="component" value="Unassembled WGS sequence"/>
</dbReference>
<keyword evidence="2" id="KW-0732">Signal</keyword>
<feature type="signal peptide" evidence="2">
    <location>
        <begin position="1"/>
        <end position="19"/>
    </location>
</feature>
<dbReference type="OrthoDB" id="3794517at2759"/>
<gene>
    <name evidence="3" type="ORF">K491DRAFT_713164</name>
</gene>
<evidence type="ECO:0000256" key="2">
    <source>
        <dbReference type="SAM" id="SignalP"/>
    </source>
</evidence>
<dbReference type="EMBL" id="MU004311">
    <property type="protein sequence ID" value="KAF2658919.1"/>
    <property type="molecule type" value="Genomic_DNA"/>
</dbReference>
<evidence type="ECO:0000313" key="3">
    <source>
        <dbReference type="EMBL" id="KAF2658919.1"/>
    </source>
</evidence>
<evidence type="ECO:0008006" key="5">
    <source>
        <dbReference type="Google" id="ProtNLM"/>
    </source>
</evidence>
<sequence length="186" mass="18557">MPRLLMLFVFIALVTFSSAQKVFINKVPEYSSLPKCAEVPLSTIVRDMEQGCGDGGATTSYSCFCTASSSIFSAKILTAVGSKCASTTAGVGEALDVFSAYCALGTNGTTAFVAATTTGTGSGASTTAANSTVLTTGSPTPTTGPSKTAATSATTTATTSAGRLGAACNIILMGVWVVVLGAFSLL</sequence>